<dbReference type="PANTHER" id="PTHR31157:SF1">
    <property type="entry name" value="SCP DOMAIN-CONTAINING PROTEIN"/>
    <property type="match status" value="1"/>
</dbReference>
<organism evidence="7 8">
    <name type="scientific">Candidatus Daviesbacteria bacterium RIFCSPHIGHO2_02_FULL_43_12</name>
    <dbReference type="NCBI Taxonomy" id="1797776"/>
    <lineage>
        <taxon>Bacteria</taxon>
        <taxon>Candidatus Daviesiibacteriota</taxon>
    </lineage>
</organism>
<dbReference type="Proteomes" id="UP000177328">
    <property type="component" value="Unassembled WGS sequence"/>
</dbReference>
<name>A0A1F5KJW0_9BACT</name>
<feature type="transmembrane region" description="Helical" evidence="5">
    <location>
        <begin position="61"/>
        <end position="88"/>
    </location>
</feature>
<evidence type="ECO:0000256" key="3">
    <source>
        <dbReference type="ARBA" id="ARBA00022989"/>
    </source>
</evidence>
<reference evidence="7 8" key="1">
    <citation type="journal article" date="2016" name="Nat. Commun.">
        <title>Thousands of microbial genomes shed light on interconnected biogeochemical processes in an aquifer system.</title>
        <authorList>
            <person name="Anantharaman K."/>
            <person name="Brown C.T."/>
            <person name="Hug L.A."/>
            <person name="Sharon I."/>
            <person name="Castelle C.J."/>
            <person name="Probst A.J."/>
            <person name="Thomas B.C."/>
            <person name="Singh A."/>
            <person name="Wilkins M.J."/>
            <person name="Karaoz U."/>
            <person name="Brodie E.L."/>
            <person name="Williams K.H."/>
            <person name="Hubbard S.S."/>
            <person name="Banfield J.F."/>
        </authorList>
    </citation>
    <scope>NUCLEOTIDE SEQUENCE [LARGE SCALE GENOMIC DNA]</scope>
</reference>
<proteinExistence type="predicted"/>
<gene>
    <name evidence="7" type="ORF">A3D25_01460</name>
</gene>
<evidence type="ECO:0000256" key="1">
    <source>
        <dbReference type="ARBA" id="ARBA00004141"/>
    </source>
</evidence>
<dbReference type="EMBL" id="MFDD01000002">
    <property type="protein sequence ID" value="OGE41182.1"/>
    <property type="molecule type" value="Genomic_DNA"/>
</dbReference>
<dbReference type="Pfam" id="PF00188">
    <property type="entry name" value="CAP"/>
    <property type="match status" value="1"/>
</dbReference>
<dbReference type="AlphaFoldDB" id="A0A1F5KJW0"/>
<evidence type="ECO:0000256" key="2">
    <source>
        <dbReference type="ARBA" id="ARBA00022692"/>
    </source>
</evidence>
<evidence type="ECO:0000256" key="5">
    <source>
        <dbReference type="SAM" id="Phobius"/>
    </source>
</evidence>
<dbReference type="SUPFAM" id="SSF55797">
    <property type="entry name" value="PR-1-like"/>
    <property type="match status" value="1"/>
</dbReference>
<feature type="transmembrane region" description="Helical" evidence="5">
    <location>
        <begin position="108"/>
        <end position="128"/>
    </location>
</feature>
<sequence>MNWIDLGIILTVVFFTFEGFGRDFFAEILDLLAFTIAFLGSLRFYNYAAKLSTTMFQLPHALANIIGFVGIWFAIEAVLFVLIRLGFWRLKWVNRASSRLAPFSMIPAFFRGLVFVSLILLIIGTFPLNPGLKIAVKNSVIGSRILAQVEEFEGPFKSVFGGISNNSLAFLTIKPKSDETINLGFTLKNYLPDEKQEADMIALVNKERVSRGLAALQFDPALREIARSHSADMFQRGYFAHHSPEGKSVADRAEVAKIDFLVIGENLAYAPSLSLAHQGLMNSEGHRANILSTDYAKIGIGIMDGQEYGLMITQIFSN</sequence>
<dbReference type="CDD" id="cd05379">
    <property type="entry name" value="CAP_bacterial"/>
    <property type="match status" value="1"/>
</dbReference>
<comment type="caution">
    <text evidence="7">The sequence shown here is derived from an EMBL/GenBank/DDBJ whole genome shotgun (WGS) entry which is preliminary data.</text>
</comment>
<evidence type="ECO:0000313" key="8">
    <source>
        <dbReference type="Proteomes" id="UP000177328"/>
    </source>
</evidence>
<comment type="subcellular location">
    <subcellularLocation>
        <location evidence="1">Membrane</location>
        <topology evidence="1">Multi-pass membrane protein</topology>
    </subcellularLocation>
</comment>
<keyword evidence="2 5" id="KW-0812">Transmembrane</keyword>
<dbReference type="InterPro" id="IPR014044">
    <property type="entry name" value="CAP_dom"/>
</dbReference>
<dbReference type="Gene3D" id="3.40.33.10">
    <property type="entry name" value="CAP"/>
    <property type="match status" value="1"/>
</dbReference>
<dbReference type="InterPro" id="IPR003825">
    <property type="entry name" value="Colicin-V_CvpA"/>
</dbReference>
<keyword evidence="4 5" id="KW-0472">Membrane</keyword>
<dbReference type="Pfam" id="PF02674">
    <property type="entry name" value="Colicin_V"/>
    <property type="match status" value="1"/>
</dbReference>
<protein>
    <recommendedName>
        <fullName evidence="6">SCP domain-containing protein</fullName>
    </recommendedName>
</protein>
<accession>A0A1F5KJW0</accession>
<evidence type="ECO:0000313" key="7">
    <source>
        <dbReference type="EMBL" id="OGE41182.1"/>
    </source>
</evidence>
<keyword evidence="3 5" id="KW-1133">Transmembrane helix</keyword>
<feature type="domain" description="SCP" evidence="6">
    <location>
        <begin position="202"/>
        <end position="309"/>
    </location>
</feature>
<dbReference type="GO" id="GO:0016020">
    <property type="term" value="C:membrane"/>
    <property type="evidence" value="ECO:0007669"/>
    <property type="project" value="UniProtKB-SubCell"/>
</dbReference>
<feature type="transmembrane region" description="Helical" evidence="5">
    <location>
        <begin position="31"/>
        <end position="49"/>
    </location>
</feature>
<dbReference type="PANTHER" id="PTHR31157">
    <property type="entry name" value="SCP DOMAIN-CONTAINING PROTEIN"/>
    <property type="match status" value="1"/>
</dbReference>
<dbReference type="InterPro" id="IPR035940">
    <property type="entry name" value="CAP_sf"/>
</dbReference>
<evidence type="ECO:0000256" key="4">
    <source>
        <dbReference type="ARBA" id="ARBA00023136"/>
    </source>
</evidence>
<dbReference type="GO" id="GO:0009403">
    <property type="term" value="P:toxin biosynthetic process"/>
    <property type="evidence" value="ECO:0007669"/>
    <property type="project" value="InterPro"/>
</dbReference>
<evidence type="ECO:0000259" key="6">
    <source>
        <dbReference type="Pfam" id="PF00188"/>
    </source>
</evidence>